<gene>
    <name evidence="12" type="ORF">BJP36_25005</name>
</gene>
<evidence type="ECO:0000256" key="7">
    <source>
        <dbReference type="ARBA" id="ARBA00023172"/>
    </source>
</evidence>
<sequence>MLRRVVKVRLYPTTEQKKIIAQHFGCGRFVYNKGIDLNKKQYEETGNGFSKNGLVKLIPVLKKEFPWLKDCYSQVLQMSMRNLGDAFTDFFKGKAKYPRYKSKFKSKQSIQFPANVKLKGRDSIAFPGRIGVVKASIHRSLDGKIKTVSLSKTSSDKYYCSVLMDYEGKEPEKSSTGKIVGIDVGIKDLAISFDGIQTKKYENPQHLRKHQRRLAIEQRRLSKKKKGSSNRKKQIKKVARLHERVSNARQDHLHKVSRTIVNENQVVVVENLNVRGMVRNRKLAKSISDTALGMFVNFLYYKLERSGKVLVEIDRWFPSSKLCSNCGHKMDKMPLKVREWQCPKCGYNHDRDINAAKNIRAEGIRILNIADGTAVKACGADVRPQPTSVGAGRLR</sequence>
<feature type="region of interest" description="Disordered" evidence="8">
    <location>
        <begin position="206"/>
        <end position="236"/>
    </location>
</feature>
<reference evidence="13" key="1">
    <citation type="submission" date="2016-10" db="EMBL/GenBank/DDBJ databases">
        <title>Comparative genomics uncovers the prolific and rare metabolic potential of the cyanobacterial genus Moorea.</title>
        <authorList>
            <person name="Leao T."/>
            <person name="Castelao G."/>
            <person name="Korobeynikov A."/>
            <person name="Monroe E.A."/>
            <person name="Podell S."/>
            <person name="Glukhov E."/>
            <person name="Allen E."/>
            <person name="Gerwick W.H."/>
            <person name="Gerwick L."/>
        </authorList>
    </citation>
    <scope>NUCLEOTIDE SEQUENCE [LARGE SCALE GENOMIC DNA]</scope>
    <source>
        <strain evidence="13">JHB</strain>
    </source>
</reference>
<dbReference type="PANTHER" id="PTHR30405">
    <property type="entry name" value="TRANSPOSASE"/>
    <property type="match status" value="1"/>
</dbReference>
<dbReference type="GO" id="GO:0046872">
    <property type="term" value="F:metal ion binding"/>
    <property type="evidence" value="ECO:0007669"/>
    <property type="project" value="UniProtKB-KW"/>
</dbReference>
<dbReference type="GO" id="GO:0032196">
    <property type="term" value="P:transposition"/>
    <property type="evidence" value="ECO:0007669"/>
    <property type="project" value="UniProtKB-KW"/>
</dbReference>
<keyword evidence="12" id="KW-0255">Endonuclease</keyword>
<evidence type="ECO:0000256" key="8">
    <source>
        <dbReference type="SAM" id="MobiDB-lite"/>
    </source>
</evidence>
<dbReference type="GO" id="GO:0004519">
    <property type="term" value="F:endonuclease activity"/>
    <property type="evidence" value="ECO:0007669"/>
    <property type="project" value="UniProtKB-KW"/>
</dbReference>
<keyword evidence="12" id="KW-0540">Nuclease</keyword>
<protein>
    <submittedName>
        <fullName evidence="12">RNA-guided endonuclease TnpB family protein</fullName>
    </submittedName>
</protein>
<dbReference type="GO" id="GO:0003677">
    <property type="term" value="F:DNA binding"/>
    <property type="evidence" value="ECO:0007669"/>
    <property type="project" value="UniProtKB-KW"/>
</dbReference>
<comment type="similarity">
    <text evidence="2">In the N-terminal section; belongs to the transposase 2 family.</text>
</comment>
<dbReference type="PANTHER" id="PTHR30405:SF25">
    <property type="entry name" value="RNA-GUIDED DNA ENDONUCLEASE INSQ-RELATED"/>
    <property type="match status" value="1"/>
</dbReference>
<evidence type="ECO:0000256" key="5">
    <source>
        <dbReference type="ARBA" id="ARBA00022833"/>
    </source>
</evidence>
<evidence type="ECO:0000259" key="9">
    <source>
        <dbReference type="Pfam" id="PF01385"/>
    </source>
</evidence>
<evidence type="ECO:0000256" key="6">
    <source>
        <dbReference type="ARBA" id="ARBA00023125"/>
    </source>
</evidence>
<evidence type="ECO:0000313" key="13">
    <source>
        <dbReference type="Proteomes" id="UP000176944"/>
    </source>
</evidence>
<feature type="domain" description="Transposase putative helix-turn-helix" evidence="11">
    <location>
        <begin position="1"/>
        <end position="46"/>
    </location>
</feature>
<dbReference type="Pfam" id="PF07282">
    <property type="entry name" value="Cas12f1-like_TNB"/>
    <property type="match status" value="1"/>
</dbReference>
<dbReference type="Pfam" id="PF12323">
    <property type="entry name" value="HTH_OrfB_IS605"/>
    <property type="match status" value="1"/>
</dbReference>
<evidence type="ECO:0000256" key="3">
    <source>
        <dbReference type="ARBA" id="ARBA00022578"/>
    </source>
</evidence>
<keyword evidence="12" id="KW-0378">Hydrolase</keyword>
<dbReference type="InterPro" id="IPR021027">
    <property type="entry name" value="Transposase_put_HTH"/>
</dbReference>
<name>A0A1D9G5J5_MOOP1</name>
<comment type="similarity">
    <text evidence="1">In the C-terminal section; belongs to the transposase 35 family.</text>
</comment>
<evidence type="ECO:0000313" key="12">
    <source>
        <dbReference type="EMBL" id="AOY82690.1"/>
    </source>
</evidence>
<dbReference type="NCBIfam" id="NF040570">
    <property type="entry name" value="guided_TnpB"/>
    <property type="match status" value="1"/>
</dbReference>
<dbReference type="InterPro" id="IPR051399">
    <property type="entry name" value="RNA-guided_DNA_endo/Transpos"/>
</dbReference>
<evidence type="ECO:0000259" key="11">
    <source>
        <dbReference type="Pfam" id="PF12323"/>
    </source>
</evidence>
<accession>A0A1D9G5J5</accession>
<dbReference type="Proteomes" id="UP000176944">
    <property type="component" value="Chromosome"/>
</dbReference>
<feature type="domain" description="Cas12f1-like TNB" evidence="10">
    <location>
        <begin position="293"/>
        <end position="359"/>
    </location>
</feature>
<keyword evidence="5" id="KW-0862">Zinc</keyword>
<dbReference type="NCBIfam" id="TIGR01766">
    <property type="entry name" value="IS200/IS605 family accessory protein TnpB-like domain"/>
    <property type="match status" value="1"/>
</dbReference>
<evidence type="ECO:0000256" key="1">
    <source>
        <dbReference type="ARBA" id="ARBA00008761"/>
    </source>
</evidence>
<dbReference type="AlphaFoldDB" id="A0A1D9G5J5"/>
<dbReference type="InterPro" id="IPR001959">
    <property type="entry name" value="Transposase"/>
</dbReference>
<dbReference type="EMBL" id="CP017708">
    <property type="protein sequence ID" value="AOY82690.1"/>
    <property type="molecule type" value="Genomic_DNA"/>
</dbReference>
<keyword evidence="3" id="KW-0815">Transposition</keyword>
<evidence type="ECO:0000256" key="2">
    <source>
        <dbReference type="ARBA" id="ARBA00011044"/>
    </source>
</evidence>
<feature type="domain" description="Probable transposase IS891/IS1136/IS1341" evidence="9">
    <location>
        <begin position="168"/>
        <end position="280"/>
    </location>
</feature>
<keyword evidence="6" id="KW-0238">DNA-binding</keyword>
<organism evidence="12 13">
    <name type="scientific">Moorena producens (strain JHB)</name>
    <dbReference type="NCBI Taxonomy" id="1454205"/>
    <lineage>
        <taxon>Bacteria</taxon>
        <taxon>Bacillati</taxon>
        <taxon>Cyanobacteriota</taxon>
        <taxon>Cyanophyceae</taxon>
        <taxon>Coleofasciculales</taxon>
        <taxon>Coleofasciculaceae</taxon>
        <taxon>Moorena</taxon>
    </lineage>
</organism>
<dbReference type="InterPro" id="IPR010095">
    <property type="entry name" value="Cas12f1-like_TNB"/>
</dbReference>
<proteinExistence type="inferred from homology"/>
<feature type="compositionally biased region" description="Basic residues" evidence="8">
    <location>
        <begin position="221"/>
        <end position="236"/>
    </location>
</feature>
<evidence type="ECO:0000259" key="10">
    <source>
        <dbReference type="Pfam" id="PF07282"/>
    </source>
</evidence>
<evidence type="ECO:0000256" key="4">
    <source>
        <dbReference type="ARBA" id="ARBA00022723"/>
    </source>
</evidence>
<dbReference type="Pfam" id="PF01385">
    <property type="entry name" value="OrfB_IS605"/>
    <property type="match status" value="1"/>
</dbReference>
<dbReference type="GO" id="GO:0006310">
    <property type="term" value="P:DNA recombination"/>
    <property type="evidence" value="ECO:0007669"/>
    <property type="project" value="UniProtKB-KW"/>
</dbReference>
<keyword evidence="4" id="KW-0479">Metal-binding</keyword>
<keyword evidence="7" id="KW-0233">DNA recombination</keyword>